<accession>A0AAV4I5A9</accession>
<dbReference type="AlphaFoldDB" id="A0AAV4I5A9"/>
<feature type="region of interest" description="Disordered" evidence="1">
    <location>
        <begin position="336"/>
        <end position="369"/>
    </location>
</feature>
<reference evidence="2 3" key="1">
    <citation type="journal article" date="2021" name="Elife">
        <title>Chloroplast acquisition without the gene transfer in kleptoplastic sea slugs, Plakobranchus ocellatus.</title>
        <authorList>
            <person name="Maeda T."/>
            <person name="Takahashi S."/>
            <person name="Yoshida T."/>
            <person name="Shimamura S."/>
            <person name="Takaki Y."/>
            <person name="Nagai Y."/>
            <person name="Toyoda A."/>
            <person name="Suzuki Y."/>
            <person name="Arimoto A."/>
            <person name="Ishii H."/>
            <person name="Satoh N."/>
            <person name="Nishiyama T."/>
            <person name="Hasebe M."/>
            <person name="Maruyama T."/>
            <person name="Minagawa J."/>
            <person name="Obokata J."/>
            <person name="Shigenobu S."/>
        </authorList>
    </citation>
    <scope>NUCLEOTIDE SEQUENCE [LARGE SCALE GENOMIC DNA]</scope>
</reference>
<feature type="region of interest" description="Disordered" evidence="1">
    <location>
        <begin position="268"/>
        <end position="299"/>
    </location>
</feature>
<sequence>MAAQHKPLRFLFSKYAALAPTKGSHVEAEQGALQHHNVLRPLKLPGWSKAGSLSDLHLLESDVSQSKLDRIQVFLALSKVPGRSPPSVVNSSTGTSVTASCGQSRGRPRAARGDRVSSSESPTRFRSRSQEFENIYRLAASRCSHELLKNGRLHLGSSAHQLGSSYPTTCTHSPTDKSSNSKRIQINGKNNSQKQNRATLSLTLKRPESANSNDLSIRGEEAAPTRAVMQVKIEEKRNTNTDGYASLRPAHPLNFSYQDLNIMISGNYPVQSQNHRGPSSKLSKRRDEPCAGVSSVEREQRIQARQIPRCPSLSTVDADRLDSSCYHYLLDGYTSSSGSSTLTSDDSEGASSKVSARAQRPSTSGTEATAQRLRNLHTRTTDLSSPPSQTQSVLPQGVPGMFGAPSAPSNSVKSPELPWPPRYALNPPWTSFDDIQAQNGPDFGYCNKRSRRFKDREKYNKTGALWASEFADKGHQNGKVHVVPSHVSTECEQCNLYNSQCAKHQTRKHQALLSSPLSNDIATADGNNVTNSYHKPLHPHQRNKSREDNSICSPSKLYLPPPTAATTNSSLNVNIGIKEPYSASTSRTRATANSVQVHYDKYMPNTRSQPRGTLPLDKPSKTSLFVDNVTNQAYNRHQTSNDPLAKQTASSSSDHRSPQSHPRKPRSGVAYSWERASKVSFVNTTV</sequence>
<dbReference type="EMBL" id="BMAT01013026">
    <property type="protein sequence ID" value="GFS04167.1"/>
    <property type="molecule type" value="Genomic_DNA"/>
</dbReference>
<feature type="compositionally biased region" description="Polar residues" evidence="1">
    <location>
        <begin position="522"/>
        <end position="533"/>
    </location>
</feature>
<feature type="region of interest" description="Disordered" evidence="1">
    <location>
        <begin position="522"/>
        <end position="557"/>
    </location>
</feature>
<feature type="compositionally biased region" description="Polar residues" evidence="1">
    <location>
        <begin position="163"/>
        <end position="202"/>
    </location>
</feature>
<feature type="compositionally biased region" description="Polar residues" evidence="1">
    <location>
        <begin position="268"/>
        <end position="281"/>
    </location>
</feature>
<name>A0AAV4I5A9_9GAST</name>
<comment type="caution">
    <text evidence="2">The sequence shown here is derived from an EMBL/GenBank/DDBJ whole genome shotgun (WGS) entry which is preliminary data.</text>
</comment>
<feature type="compositionally biased region" description="Polar residues" evidence="1">
    <location>
        <begin position="349"/>
        <end position="369"/>
    </location>
</feature>
<gene>
    <name evidence="2" type="ORF">ElyMa_006488800</name>
</gene>
<feature type="compositionally biased region" description="Low complexity" evidence="1">
    <location>
        <begin position="85"/>
        <end position="100"/>
    </location>
</feature>
<evidence type="ECO:0000313" key="2">
    <source>
        <dbReference type="EMBL" id="GFS04167.1"/>
    </source>
</evidence>
<protein>
    <submittedName>
        <fullName evidence="2">Uncharacterized protein</fullName>
    </submittedName>
</protein>
<feature type="region of interest" description="Disordered" evidence="1">
    <location>
        <begin position="163"/>
        <end position="222"/>
    </location>
</feature>
<feature type="region of interest" description="Disordered" evidence="1">
    <location>
        <begin position="601"/>
        <end position="621"/>
    </location>
</feature>
<proteinExistence type="predicted"/>
<feature type="region of interest" description="Disordered" evidence="1">
    <location>
        <begin position="634"/>
        <end position="671"/>
    </location>
</feature>
<evidence type="ECO:0000313" key="3">
    <source>
        <dbReference type="Proteomes" id="UP000762676"/>
    </source>
</evidence>
<keyword evidence="3" id="KW-1185">Reference proteome</keyword>
<dbReference type="Proteomes" id="UP000762676">
    <property type="component" value="Unassembled WGS sequence"/>
</dbReference>
<organism evidence="2 3">
    <name type="scientific">Elysia marginata</name>
    <dbReference type="NCBI Taxonomy" id="1093978"/>
    <lineage>
        <taxon>Eukaryota</taxon>
        <taxon>Metazoa</taxon>
        <taxon>Spiralia</taxon>
        <taxon>Lophotrochozoa</taxon>
        <taxon>Mollusca</taxon>
        <taxon>Gastropoda</taxon>
        <taxon>Heterobranchia</taxon>
        <taxon>Euthyneura</taxon>
        <taxon>Panpulmonata</taxon>
        <taxon>Sacoglossa</taxon>
        <taxon>Placobranchoidea</taxon>
        <taxon>Plakobranchidae</taxon>
        <taxon>Elysia</taxon>
    </lineage>
</organism>
<evidence type="ECO:0000256" key="1">
    <source>
        <dbReference type="SAM" id="MobiDB-lite"/>
    </source>
</evidence>
<feature type="region of interest" description="Disordered" evidence="1">
    <location>
        <begin position="83"/>
        <end position="128"/>
    </location>
</feature>